<keyword evidence="1" id="KW-0472">Membrane</keyword>
<dbReference type="OrthoDB" id="20368at2759"/>
<organism evidence="2 3">
    <name type="scientific">Amylocarpus encephaloides</name>
    <dbReference type="NCBI Taxonomy" id="45428"/>
    <lineage>
        <taxon>Eukaryota</taxon>
        <taxon>Fungi</taxon>
        <taxon>Dikarya</taxon>
        <taxon>Ascomycota</taxon>
        <taxon>Pezizomycotina</taxon>
        <taxon>Leotiomycetes</taxon>
        <taxon>Helotiales</taxon>
        <taxon>Helotiales incertae sedis</taxon>
        <taxon>Amylocarpus</taxon>
    </lineage>
</organism>
<feature type="transmembrane region" description="Helical" evidence="1">
    <location>
        <begin position="27"/>
        <end position="50"/>
    </location>
</feature>
<dbReference type="AlphaFoldDB" id="A0A9P8C8I1"/>
<gene>
    <name evidence="2" type="ORF">BJ875DRAFT_526820</name>
</gene>
<reference evidence="2" key="1">
    <citation type="journal article" date="2021" name="IMA Fungus">
        <title>Genomic characterization of three marine fungi, including Emericellopsis atlantica sp. nov. with signatures of a generalist lifestyle and marine biomass degradation.</title>
        <authorList>
            <person name="Hagestad O.C."/>
            <person name="Hou L."/>
            <person name="Andersen J.H."/>
            <person name="Hansen E.H."/>
            <person name="Altermark B."/>
            <person name="Li C."/>
            <person name="Kuhnert E."/>
            <person name="Cox R.J."/>
            <person name="Crous P.W."/>
            <person name="Spatafora J.W."/>
            <person name="Lail K."/>
            <person name="Amirebrahimi M."/>
            <person name="Lipzen A."/>
            <person name="Pangilinan J."/>
            <person name="Andreopoulos W."/>
            <person name="Hayes R.D."/>
            <person name="Ng V."/>
            <person name="Grigoriev I.V."/>
            <person name="Jackson S.A."/>
            <person name="Sutton T.D.S."/>
            <person name="Dobson A.D.W."/>
            <person name="Rama T."/>
        </authorList>
    </citation>
    <scope>NUCLEOTIDE SEQUENCE</scope>
    <source>
        <strain evidence="2">TRa018bII</strain>
    </source>
</reference>
<keyword evidence="1" id="KW-0812">Transmembrane</keyword>
<keyword evidence="1" id="KW-1133">Transmembrane helix</keyword>
<evidence type="ECO:0000313" key="3">
    <source>
        <dbReference type="Proteomes" id="UP000824998"/>
    </source>
</evidence>
<protein>
    <submittedName>
        <fullName evidence="2">Uncharacterized protein</fullName>
    </submittedName>
</protein>
<dbReference type="EMBL" id="MU251414">
    <property type="protein sequence ID" value="KAG9236131.1"/>
    <property type="molecule type" value="Genomic_DNA"/>
</dbReference>
<proteinExistence type="predicted"/>
<sequence>MFWGLEMLFSHSSSYELSDLNSIPREILRASIFLVIDGIALGMVWLWVAFERRYSLPKHILWNPDSNAFDLVRRKGLLAEELVCKYPTPNLKHPEQWRGEFYDWVVENIANQTSKPLVENEPIIVDLEQSFLPYPSHSDNLCFSHDFGKILRFRQDTQILATAVLQEPEEYHDTDVNISEPFMKPSFFGARLRLQNQRRHVSINDT</sequence>
<keyword evidence="3" id="KW-1185">Reference proteome</keyword>
<evidence type="ECO:0000256" key="1">
    <source>
        <dbReference type="SAM" id="Phobius"/>
    </source>
</evidence>
<dbReference type="Proteomes" id="UP000824998">
    <property type="component" value="Unassembled WGS sequence"/>
</dbReference>
<comment type="caution">
    <text evidence="2">The sequence shown here is derived from an EMBL/GenBank/DDBJ whole genome shotgun (WGS) entry which is preliminary data.</text>
</comment>
<accession>A0A9P8C8I1</accession>
<name>A0A9P8C8I1_9HELO</name>
<evidence type="ECO:0000313" key="2">
    <source>
        <dbReference type="EMBL" id="KAG9236131.1"/>
    </source>
</evidence>